<proteinExistence type="inferred from homology"/>
<dbReference type="GO" id="GO:0004497">
    <property type="term" value="F:monooxygenase activity"/>
    <property type="evidence" value="ECO:0007669"/>
    <property type="project" value="UniProtKB-KW"/>
</dbReference>
<evidence type="ECO:0000313" key="14">
    <source>
        <dbReference type="Proteomes" id="UP000792457"/>
    </source>
</evidence>
<keyword evidence="8 12" id="KW-0560">Oxidoreductase</keyword>
<gene>
    <name evidence="13" type="ORF">J437_LFUL003250</name>
</gene>
<evidence type="ECO:0000256" key="10">
    <source>
        <dbReference type="ARBA" id="ARBA00023033"/>
    </source>
</evidence>
<organism evidence="13 14">
    <name type="scientific">Ladona fulva</name>
    <name type="common">Scarce chaser dragonfly</name>
    <name type="synonym">Libellula fulva</name>
    <dbReference type="NCBI Taxonomy" id="123851"/>
    <lineage>
        <taxon>Eukaryota</taxon>
        <taxon>Metazoa</taxon>
        <taxon>Ecdysozoa</taxon>
        <taxon>Arthropoda</taxon>
        <taxon>Hexapoda</taxon>
        <taxon>Insecta</taxon>
        <taxon>Pterygota</taxon>
        <taxon>Palaeoptera</taxon>
        <taxon>Odonata</taxon>
        <taxon>Epiprocta</taxon>
        <taxon>Anisoptera</taxon>
        <taxon>Libelluloidea</taxon>
        <taxon>Libellulidae</taxon>
        <taxon>Ladona</taxon>
    </lineage>
</organism>
<dbReference type="GO" id="GO:0016705">
    <property type="term" value="F:oxidoreductase activity, acting on paired donors, with incorporation or reduction of molecular oxygen"/>
    <property type="evidence" value="ECO:0007669"/>
    <property type="project" value="InterPro"/>
</dbReference>
<protein>
    <recommendedName>
        <fullName evidence="15">Cytochrome P450</fullName>
    </recommendedName>
</protein>
<evidence type="ECO:0000256" key="9">
    <source>
        <dbReference type="ARBA" id="ARBA00023004"/>
    </source>
</evidence>
<reference evidence="13" key="2">
    <citation type="submission" date="2017-10" db="EMBL/GenBank/DDBJ databases">
        <title>Ladona fulva Genome sequencing and assembly.</title>
        <authorList>
            <person name="Murali S."/>
            <person name="Richards S."/>
            <person name="Bandaranaike D."/>
            <person name="Bellair M."/>
            <person name="Blankenburg K."/>
            <person name="Chao H."/>
            <person name="Dinh H."/>
            <person name="Doddapaneni H."/>
            <person name="Dugan-Rocha S."/>
            <person name="Elkadiri S."/>
            <person name="Gnanaolivu R."/>
            <person name="Hernandez B."/>
            <person name="Skinner E."/>
            <person name="Javaid M."/>
            <person name="Lee S."/>
            <person name="Li M."/>
            <person name="Ming W."/>
            <person name="Munidasa M."/>
            <person name="Muniz J."/>
            <person name="Nguyen L."/>
            <person name="Hughes D."/>
            <person name="Osuji N."/>
            <person name="Pu L.-L."/>
            <person name="Puazo M."/>
            <person name="Qu C."/>
            <person name="Quiroz J."/>
            <person name="Raj R."/>
            <person name="Weissenberger G."/>
            <person name="Xin Y."/>
            <person name="Zou X."/>
            <person name="Han Y."/>
            <person name="Worley K."/>
            <person name="Muzny D."/>
            <person name="Gibbs R."/>
        </authorList>
    </citation>
    <scope>NUCLEOTIDE SEQUENCE</scope>
    <source>
        <strain evidence="13">Sampled in the wild</strain>
    </source>
</reference>
<feature type="binding site" description="axial binding residue" evidence="11">
    <location>
        <position position="212"/>
    </location>
    <ligand>
        <name>heme</name>
        <dbReference type="ChEBI" id="CHEBI:30413"/>
    </ligand>
    <ligandPart>
        <name>Fe</name>
        <dbReference type="ChEBI" id="CHEBI:18248"/>
    </ligandPart>
</feature>
<dbReference type="InterPro" id="IPR001128">
    <property type="entry name" value="Cyt_P450"/>
</dbReference>
<keyword evidence="14" id="KW-1185">Reference proteome</keyword>
<keyword evidence="6 11" id="KW-0349">Heme</keyword>
<evidence type="ECO:0000256" key="7">
    <source>
        <dbReference type="ARBA" id="ARBA00022723"/>
    </source>
</evidence>
<reference evidence="13" key="1">
    <citation type="submission" date="2013-04" db="EMBL/GenBank/DDBJ databases">
        <authorList>
            <person name="Qu J."/>
            <person name="Murali S.C."/>
            <person name="Bandaranaike D."/>
            <person name="Bellair M."/>
            <person name="Blankenburg K."/>
            <person name="Chao H."/>
            <person name="Dinh H."/>
            <person name="Doddapaneni H."/>
            <person name="Downs B."/>
            <person name="Dugan-Rocha S."/>
            <person name="Elkadiri S."/>
            <person name="Gnanaolivu R.D."/>
            <person name="Hernandez B."/>
            <person name="Javaid M."/>
            <person name="Jayaseelan J.C."/>
            <person name="Lee S."/>
            <person name="Li M."/>
            <person name="Ming W."/>
            <person name="Munidasa M."/>
            <person name="Muniz J."/>
            <person name="Nguyen L."/>
            <person name="Ongeri F."/>
            <person name="Osuji N."/>
            <person name="Pu L.-L."/>
            <person name="Puazo M."/>
            <person name="Qu C."/>
            <person name="Quiroz J."/>
            <person name="Raj R."/>
            <person name="Weissenberger G."/>
            <person name="Xin Y."/>
            <person name="Zou X."/>
            <person name="Han Y."/>
            <person name="Richards S."/>
            <person name="Worley K."/>
            <person name="Muzny D."/>
            <person name="Gibbs R."/>
        </authorList>
    </citation>
    <scope>NUCLEOTIDE SEQUENCE</scope>
    <source>
        <strain evidence="13">Sampled in the wild</strain>
    </source>
</reference>
<keyword evidence="10 12" id="KW-0503">Monooxygenase</keyword>
<evidence type="ECO:0000256" key="3">
    <source>
        <dbReference type="ARBA" id="ARBA00004174"/>
    </source>
</evidence>
<dbReference type="InterPro" id="IPR002403">
    <property type="entry name" value="Cyt_P450_E_grp-IV"/>
</dbReference>
<evidence type="ECO:0000256" key="6">
    <source>
        <dbReference type="ARBA" id="ARBA00022617"/>
    </source>
</evidence>
<dbReference type="Gene3D" id="1.10.630.10">
    <property type="entry name" value="Cytochrome P450"/>
    <property type="match status" value="1"/>
</dbReference>
<accession>A0A8K0JTB7</accession>
<dbReference type="GO" id="GO:0020037">
    <property type="term" value="F:heme binding"/>
    <property type="evidence" value="ECO:0007669"/>
    <property type="project" value="InterPro"/>
</dbReference>
<comment type="similarity">
    <text evidence="5 12">Belongs to the cytochrome P450 family.</text>
</comment>
<comment type="caution">
    <text evidence="13">The sequence shown here is derived from an EMBL/GenBank/DDBJ whole genome shotgun (WGS) entry which is preliminary data.</text>
</comment>
<dbReference type="OrthoDB" id="3945418at2759"/>
<comment type="cofactor">
    <cofactor evidence="1 11">
        <name>heme</name>
        <dbReference type="ChEBI" id="CHEBI:30413"/>
    </cofactor>
</comment>
<dbReference type="PANTHER" id="PTHR24279:SF120">
    <property type="entry name" value="CYTOCHROME P450"/>
    <property type="match status" value="1"/>
</dbReference>
<dbReference type="SUPFAM" id="SSF48264">
    <property type="entry name" value="Cytochrome P450"/>
    <property type="match status" value="1"/>
</dbReference>
<dbReference type="InterPro" id="IPR036396">
    <property type="entry name" value="Cyt_P450_sf"/>
</dbReference>
<dbReference type="PANTHER" id="PTHR24279">
    <property type="entry name" value="CYTOCHROME P450"/>
    <property type="match status" value="1"/>
</dbReference>
<comment type="subcellular location">
    <subcellularLocation>
        <location evidence="4">Endoplasmic reticulum membrane</location>
        <topology evidence="4">Peripheral membrane protein</topology>
    </subcellularLocation>
    <subcellularLocation>
        <location evidence="3">Microsome membrane</location>
        <topology evidence="3">Peripheral membrane protein</topology>
    </subcellularLocation>
</comment>
<dbReference type="Proteomes" id="UP000792457">
    <property type="component" value="Unassembled WGS sequence"/>
</dbReference>
<evidence type="ECO:0000256" key="11">
    <source>
        <dbReference type="PIRSR" id="PIRSR602403-1"/>
    </source>
</evidence>
<dbReference type="PROSITE" id="PS00086">
    <property type="entry name" value="CYTOCHROME_P450"/>
    <property type="match status" value="1"/>
</dbReference>
<evidence type="ECO:0000256" key="5">
    <source>
        <dbReference type="ARBA" id="ARBA00010617"/>
    </source>
</evidence>
<keyword evidence="7 11" id="KW-0479">Metal-binding</keyword>
<evidence type="ECO:0000256" key="1">
    <source>
        <dbReference type="ARBA" id="ARBA00001971"/>
    </source>
</evidence>
<evidence type="ECO:0008006" key="15">
    <source>
        <dbReference type="Google" id="ProtNLM"/>
    </source>
</evidence>
<evidence type="ECO:0000256" key="8">
    <source>
        <dbReference type="ARBA" id="ARBA00023002"/>
    </source>
</evidence>
<dbReference type="InterPro" id="IPR017972">
    <property type="entry name" value="Cyt_P450_CS"/>
</dbReference>
<keyword evidence="9 11" id="KW-0408">Iron</keyword>
<name>A0A8K0JTB7_LADFU</name>
<evidence type="ECO:0000256" key="2">
    <source>
        <dbReference type="ARBA" id="ARBA00003690"/>
    </source>
</evidence>
<comment type="function">
    <text evidence="2">May be involved in the metabolism of insect hormones and in the breakdown of synthetic insecticides.</text>
</comment>
<dbReference type="EMBL" id="KZ308115">
    <property type="protein sequence ID" value="KAG8221874.1"/>
    <property type="molecule type" value="Genomic_DNA"/>
</dbReference>
<evidence type="ECO:0000256" key="4">
    <source>
        <dbReference type="ARBA" id="ARBA00004406"/>
    </source>
</evidence>
<dbReference type="InterPro" id="IPR050479">
    <property type="entry name" value="CYP11_CYP27_families"/>
</dbReference>
<evidence type="ECO:0000256" key="12">
    <source>
        <dbReference type="RuleBase" id="RU000461"/>
    </source>
</evidence>
<dbReference type="GO" id="GO:0005506">
    <property type="term" value="F:iron ion binding"/>
    <property type="evidence" value="ECO:0007669"/>
    <property type="project" value="InterPro"/>
</dbReference>
<dbReference type="GO" id="GO:0005789">
    <property type="term" value="C:endoplasmic reticulum membrane"/>
    <property type="evidence" value="ECO:0007669"/>
    <property type="project" value="UniProtKB-SubCell"/>
</dbReference>
<dbReference type="PRINTS" id="PR00465">
    <property type="entry name" value="EP450IV"/>
</dbReference>
<dbReference type="Pfam" id="PF00067">
    <property type="entry name" value="p450"/>
    <property type="match status" value="1"/>
</dbReference>
<dbReference type="AlphaFoldDB" id="A0A8K0JTB7"/>
<dbReference type="PRINTS" id="PR00385">
    <property type="entry name" value="P450"/>
</dbReference>
<sequence>MVNENGLNEITTLKNVGVALKQWESRSSPPDGSGWSEGDSLLRHVFTRTEDINEASVLAVDMFLVGVDSTSVAVTSTLYQLSQNLDKQEALYEELKQVLPSPDTPVTNDHLDRLPYLKAVIKEAMRLKPVVIGNGRLITRDTVISGYQIPRGKQVVFPHYVISNLEEHFPQAHRFLPERWLKVSQDERGCPWLNQKVHPFVSLPFGFGRRMCVGRRFADLEMQVLLAKMIRTFRVEHLHGPLEYSIQPMFTPDGPLNFRLTDREGLS</sequence>
<evidence type="ECO:0000313" key="13">
    <source>
        <dbReference type="EMBL" id="KAG8221874.1"/>
    </source>
</evidence>